<gene>
    <name evidence="2" type="ORF">BJ960_001242</name>
</gene>
<feature type="transmembrane region" description="Helical" evidence="1">
    <location>
        <begin position="21"/>
        <end position="50"/>
    </location>
</feature>
<organism evidence="2 3">
    <name type="scientific">Leucobacter aridicollis</name>
    <dbReference type="NCBI Taxonomy" id="283878"/>
    <lineage>
        <taxon>Bacteria</taxon>
        <taxon>Bacillati</taxon>
        <taxon>Actinomycetota</taxon>
        <taxon>Actinomycetes</taxon>
        <taxon>Micrococcales</taxon>
        <taxon>Microbacteriaceae</taxon>
        <taxon>Leucobacter</taxon>
    </lineage>
</organism>
<keyword evidence="3" id="KW-1185">Reference proteome</keyword>
<protein>
    <submittedName>
        <fullName evidence="2">Uncharacterized protein</fullName>
    </submittedName>
</protein>
<proteinExistence type="predicted"/>
<keyword evidence="1" id="KW-1133">Transmembrane helix</keyword>
<comment type="caution">
    <text evidence="2">The sequence shown here is derived from an EMBL/GenBank/DDBJ whole genome shotgun (WGS) entry which is preliminary data.</text>
</comment>
<feature type="transmembrane region" description="Helical" evidence="1">
    <location>
        <begin position="74"/>
        <end position="95"/>
    </location>
</feature>
<reference evidence="2 3" key="1">
    <citation type="submission" date="2020-07" db="EMBL/GenBank/DDBJ databases">
        <title>Sequencing the genomes of 1000 actinobacteria strains.</title>
        <authorList>
            <person name="Klenk H.-P."/>
        </authorList>
    </citation>
    <scope>NUCLEOTIDE SEQUENCE [LARGE SCALE GENOMIC DNA]</scope>
    <source>
        <strain evidence="2 3">DSM 17380</strain>
    </source>
</reference>
<dbReference type="RefSeq" id="WP_185986646.1">
    <property type="nucleotide sequence ID" value="NZ_BAAALZ010000002.1"/>
</dbReference>
<evidence type="ECO:0000313" key="3">
    <source>
        <dbReference type="Proteomes" id="UP000586095"/>
    </source>
</evidence>
<name>A0A852R7N5_9MICO</name>
<dbReference type="AlphaFoldDB" id="A0A852R7N5"/>
<dbReference type="Proteomes" id="UP000586095">
    <property type="component" value="Unassembled WGS sequence"/>
</dbReference>
<keyword evidence="1" id="KW-0812">Transmembrane</keyword>
<evidence type="ECO:0000256" key="1">
    <source>
        <dbReference type="SAM" id="Phobius"/>
    </source>
</evidence>
<dbReference type="EMBL" id="JACCBD010000001">
    <property type="protein sequence ID" value="NYD26439.1"/>
    <property type="molecule type" value="Genomic_DNA"/>
</dbReference>
<accession>A0A852R7N5</accession>
<keyword evidence="1" id="KW-0472">Membrane</keyword>
<evidence type="ECO:0000313" key="2">
    <source>
        <dbReference type="EMBL" id="NYD26439.1"/>
    </source>
</evidence>
<sequence>MTANTSFLPHYRRLLRRETHAARTGWATVAAVLVGVTALVAFVVSIWVLLEPGLDRRLAAAVGSWVGGDATPRVALAAGAGVALVALVFVVLACVPGRRPRQRRVAPRTAILIDDQVLANATADAVARDSGVPRDRITVDAQRGRVRVRVTPTSGVPLAETTVREAAAAVWEAAGIPASVRVTIAARGVVA</sequence>